<feature type="transmembrane region" description="Helical" evidence="7">
    <location>
        <begin position="274"/>
        <end position="293"/>
    </location>
</feature>
<dbReference type="Pfam" id="PF00528">
    <property type="entry name" value="BPD_transp_1"/>
    <property type="match status" value="1"/>
</dbReference>
<dbReference type="Gene3D" id="1.10.3720.10">
    <property type="entry name" value="MetI-like"/>
    <property type="match status" value="1"/>
</dbReference>
<dbReference type="Proteomes" id="UP000003963">
    <property type="component" value="Unassembled WGS sequence"/>
</dbReference>
<comment type="similarity">
    <text evidence="7">Belongs to the binding-protein-dependent transport system permease family.</text>
</comment>
<evidence type="ECO:0000313" key="11">
    <source>
        <dbReference type="Proteomes" id="UP000003963"/>
    </source>
</evidence>
<dbReference type="InterPro" id="IPR000515">
    <property type="entry name" value="MetI-like"/>
</dbReference>
<evidence type="ECO:0000259" key="9">
    <source>
        <dbReference type="PROSITE" id="PS50928"/>
    </source>
</evidence>
<feature type="transmembrane region" description="Helical" evidence="7">
    <location>
        <begin position="426"/>
        <end position="448"/>
    </location>
</feature>
<feature type="transmembrane region" description="Helical" evidence="7">
    <location>
        <begin position="373"/>
        <end position="392"/>
    </location>
</feature>
<evidence type="ECO:0000256" key="2">
    <source>
        <dbReference type="ARBA" id="ARBA00022448"/>
    </source>
</evidence>
<dbReference type="EMBL" id="GG657754">
    <property type="protein sequence ID" value="EFL28353.1"/>
    <property type="molecule type" value="Genomic_DNA"/>
</dbReference>
<evidence type="ECO:0000256" key="4">
    <source>
        <dbReference type="ARBA" id="ARBA00022692"/>
    </source>
</evidence>
<feature type="compositionally biased region" description="Basic residues" evidence="8">
    <location>
        <begin position="62"/>
        <end position="74"/>
    </location>
</feature>
<proteinExistence type="inferred from homology"/>
<comment type="subcellular location">
    <subcellularLocation>
        <location evidence="1 7">Cell membrane</location>
        <topology evidence="1 7">Multi-pass membrane protein</topology>
    </subcellularLocation>
</comment>
<dbReference type="InterPro" id="IPR050809">
    <property type="entry name" value="UgpAE/MalFG_permease"/>
</dbReference>
<name>D9WTF9_9ACTN</name>
<dbReference type="PROSITE" id="PS50928">
    <property type="entry name" value="ABC_TM1"/>
    <property type="match status" value="1"/>
</dbReference>
<feature type="domain" description="ABC transmembrane type-1" evidence="9">
    <location>
        <begin position="234"/>
        <end position="447"/>
    </location>
</feature>
<gene>
    <name evidence="10" type="ORF">SSOG_08067</name>
</gene>
<evidence type="ECO:0000256" key="3">
    <source>
        <dbReference type="ARBA" id="ARBA00022475"/>
    </source>
</evidence>
<dbReference type="InterPro" id="IPR035906">
    <property type="entry name" value="MetI-like_sf"/>
</dbReference>
<keyword evidence="6 7" id="KW-0472">Membrane</keyword>
<feature type="region of interest" description="Disordered" evidence="8">
    <location>
        <begin position="1"/>
        <end position="150"/>
    </location>
</feature>
<feature type="transmembrane region" description="Helical" evidence="7">
    <location>
        <begin position="172"/>
        <end position="194"/>
    </location>
</feature>
<accession>D9WTF9</accession>
<feature type="compositionally biased region" description="Basic and acidic residues" evidence="8">
    <location>
        <begin position="14"/>
        <end position="33"/>
    </location>
</feature>
<feature type="compositionally biased region" description="Basic and acidic residues" evidence="8">
    <location>
        <begin position="75"/>
        <end position="89"/>
    </location>
</feature>
<protein>
    <submittedName>
        <fullName evidence="10">Putative ABC-type sugar transport system, permease component</fullName>
    </submittedName>
</protein>
<evidence type="ECO:0000256" key="1">
    <source>
        <dbReference type="ARBA" id="ARBA00004651"/>
    </source>
</evidence>
<feature type="compositionally biased region" description="Basic and acidic residues" evidence="8">
    <location>
        <begin position="108"/>
        <end position="122"/>
    </location>
</feature>
<evidence type="ECO:0000256" key="8">
    <source>
        <dbReference type="SAM" id="MobiDB-lite"/>
    </source>
</evidence>
<keyword evidence="10" id="KW-0762">Sugar transport</keyword>
<reference evidence="10 11" key="1">
    <citation type="submission" date="2009-02" db="EMBL/GenBank/DDBJ databases">
        <title>Annotation of Streptomyces hygroscopicus strain ATCC 53653.</title>
        <authorList>
            <consortium name="The Broad Institute Genome Sequencing Platform"/>
            <consortium name="Broad Institute Microbial Sequencing Center"/>
            <person name="Fischbach M."/>
            <person name="Godfrey P."/>
            <person name="Ward D."/>
            <person name="Young S."/>
            <person name="Zeng Q."/>
            <person name="Koehrsen M."/>
            <person name="Alvarado L."/>
            <person name="Berlin A.M."/>
            <person name="Bochicchio J."/>
            <person name="Borenstein D."/>
            <person name="Chapman S.B."/>
            <person name="Chen Z."/>
            <person name="Engels R."/>
            <person name="Freedman E."/>
            <person name="Gellesch M."/>
            <person name="Goldberg J."/>
            <person name="Griggs A."/>
            <person name="Gujja S."/>
            <person name="Heilman E.R."/>
            <person name="Heiman D.I."/>
            <person name="Hepburn T.A."/>
            <person name="Howarth C."/>
            <person name="Jen D."/>
            <person name="Larson L."/>
            <person name="Lewis B."/>
            <person name="Mehta T."/>
            <person name="Park D."/>
            <person name="Pearson M."/>
            <person name="Richards J."/>
            <person name="Roberts A."/>
            <person name="Saif S."/>
            <person name="Shea T.D."/>
            <person name="Shenoy N."/>
            <person name="Sisk P."/>
            <person name="Stolte C."/>
            <person name="Sykes S.N."/>
            <person name="Thomson T."/>
            <person name="Walk T."/>
            <person name="White J."/>
            <person name="Yandava C."/>
            <person name="Straight P."/>
            <person name="Clardy J."/>
            <person name="Hung D."/>
            <person name="Kolter R."/>
            <person name="Mekalanos J."/>
            <person name="Walker S."/>
            <person name="Walsh C.T."/>
            <person name="Wieland-Brown L.C."/>
            <person name="Haas B."/>
            <person name="Nusbaum C."/>
            <person name="Birren B."/>
        </authorList>
    </citation>
    <scope>NUCLEOTIDE SEQUENCE [LARGE SCALE GENOMIC DNA]</scope>
    <source>
        <strain evidence="10 11">ATCC 53653</strain>
    </source>
</reference>
<evidence type="ECO:0000256" key="5">
    <source>
        <dbReference type="ARBA" id="ARBA00022989"/>
    </source>
</evidence>
<keyword evidence="3" id="KW-1003">Cell membrane</keyword>
<evidence type="ECO:0000256" key="6">
    <source>
        <dbReference type="ARBA" id="ARBA00023136"/>
    </source>
</evidence>
<dbReference type="CDD" id="cd06261">
    <property type="entry name" value="TM_PBP2"/>
    <property type="match status" value="1"/>
</dbReference>
<evidence type="ECO:0000313" key="10">
    <source>
        <dbReference type="EMBL" id="EFL28353.1"/>
    </source>
</evidence>
<dbReference type="PANTHER" id="PTHR43227:SF8">
    <property type="entry name" value="DIACETYLCHITOBIOSE UPTAKE SYSTEM PERMEASE PROTEIN DASB"/>
    <property type="match status" value="1"/>
</dbReference>
<feature type="transmembrane region" description="Helical" evidence="7">
    <location>
        <begin position="237"/>
        <end position="262"/>
    </location>
</feature>
<dbReference type="HOGENOM" id="CLU_599799_0_0_11"/>
<dbReference type="PANTHER" id="PTHR43227">
    <property type="entry name" value="BLL4140 PROTEIN"/>
    <property type="match status" value="1"/>
</dbReference>
<keyword evidence="5 7" id="KW-1133">Transmembrane helix</keyword>
<dbReference type="GO" id="GO:0055085">
    <property type="term" value="P:transmembrane transport"/>
    <property type="evidence" value="ECO:0007669"/>
    <property type="project" value="InterPro"/>
</dbReference>
<dbReference type="GO" id="GO:0005886">
    <property type="term" value="C:plasma membrane"/>
    <property type="evidence" value="ECO:0007669"/>
    <property type="project" value="UniProtKB-SubCell"/>
</dbReference>
<evidence type="ECO:0000256" key="7">
    <source>
        <dbReference type="RuleBase" id="RU363032"/>
    </source>
</evidence>
<dbReference type="STRING" id="457427.SSOG_08067"/>
<organism evidence="10 11">
    <name type="scientific">Streptomyces himastatinicus ATCC 53653</name>
    <dbReference type="NCBI Taxonomy" id="457427"/>
    <lineage>
        <taxon>Bacteria</taxon>
        <taxon>Bacillati</taxon>
        <taxon>Actinomycetota</taxon>
        <taxon>Actinomycetes</taxon>
        <taxon>Kitasatosporales</taxon>
        <taxon>Streptomycetaceae</taxon>
        <taxon>Streptomyces</taxon>
        <taxon>Streptomyces violaceusniger group</taxon>
    </lineage>
</organism>
<keyword evidence="4 7" id="KW-0812">Transmembrane</keyword>
<dbReference type="AlphaFoldDB" id="D9WTF9"/>
<dbReference type="SUPFAM" id="SSF161098">
    <property type="entry name" value="MetI-like"/>
    <property type="match status" value="1"/>
</dbReference>
<keyword evidence="11" id="KW-1185">Reference proteome</keyword>
<sequence>MGAVALARVHRRARQDPGRDQPERRAHPGDRAVRAPGAGCRRGAVDVHRHRRRVHHGEPRDRQRRHARARGQRVVRREVALRQAAREELPTGQEGGHRQPGHRHHRLDLRPELDRDVHRTPDRLGQGPQQAAEGHRSAGPYAEVDGGRPEVPWHQRQELRARMIRSQRWKGAAFTLPFQLGFVFLYLIPIGYAVHQSLFREQRSGLGLGGATVTFAGLDNYRHGLTDPAFMSSVLRVVLFACVQIPVMLALSLLLALCLDALTARAAARFRMLLLIPYMIPGVVAAIVWINLYSPDVGPLTSLGGFFGSAWNFFAPSMVWPSIGNLLTWHGIGYNMVIIYAALQVVPRELFEAARLDGASETRIALSIKVPQVRGALVLTGMLSIIQMLQIFNEPALFRNVTPQTVSDSFTPIMIVYNQAFNAGNYHYAAALSVLLALVLGVASFLFYRLTSKETD</sequence>
<keyword evidence="2 7" id="KW-0813">Transport</keyword>